<feature type="domain" description="DNA2/NAM7 helicase-like C-terminal" evidence="7">
    <location>
        <begin position="172"/>
        <end position="377"/>
    </location>
</feature>
<dbReference type="GO" id="GO:0016787">
    <property type="term" value="F:hydrolase activity"/>
    <property type="evidence" value="ECO:0007669"/>
    <property type="project" value="UniProtKB-KW"/>
</dbReference>
<keyword evidence="4" id="KW-0347">Helicase</keyword>
<gene>
    <name evidence="8" type="ORF">BRAFLDRAFT_222600</name>
</gene>
<dbReference type="GO" id="GO:0005524">
    <property type="term" value="F:ATP binding"/>
    <property type="evidence" value="ECO:0007669"/>
    <property type="project" value="UniProtKB-KW"/>
</dbReference>
<proteinExistence type="inferred from homology"/>
<feature type="domain" description="DNA2/NAM7 helicase helicase" evidence="6">
    <location>
        <begin position="92"/>
        <end position="162"/>
    </location>
</feature>
<dbReference type="FunFam" id="3.40.50.300:FF:001313">
    <property type="entry name" value="Helicase with zinc finger domain 2"/>
    <property type="match status" value="1"/>
</dbReference>
<sequence length="406" mass="46134">MGCGLNILRVYSKRIEETDYPIPNYPRPSQNKKSNEKLRSITLHHVIREPGTPYGQQLREMEEMFRRKQLEREPITDGEVDSYLKLIWDASCERIKGADILLCTCNVAADKKFSSEPAPVKQCIIDEAGMCMEPESLIPISSFPLQQVVLIGDHQQLQPIVAQPDARDLGLGVSLFQRHAEKAFMLQIQYRMHEKVCEFPSHQFYDNKLETADSVKARRSDMEYLLCCVGSPVVFCHVEGVEEALPVASAEGGVMSQSNEQEVHKVVQVVNDLVVHHHVKTAQIAVLSPYRAQVHQITETLKERKLDTVSVRTIVDSQGSEWDYVLLSTVRSLPQGEIPSQPSRRWMKDQLGFLTDDHQINVGLTRARRGIIIVGNKNLLSTYNTWSDLVNFYEEKGYLVDATQFP</sequence>
<dbReference type="AlphaFoldDB" id="C3YJZ0"/>
<dbReference type="Pfam" id="PF13086">
    <property type="entry name" value="AAA_11"/>
    <property type="match status" value="1"/>
</dbReference>
<dbReference type="InterPro" id="IPR050534">
    <property type="entry name" value="Coronavir_polyprotein_1ab"/>
</dbReference>
<dbReference type="STRING" id="7739.C3YJZ0"/>
<dbReference type="PANTHER" id="PTHR43788">
    <property type="entry name" value="DNA2/NAM7 HELICASE FAMILY MEMBER"/>
    <property type="match status" value="1"/>
</dbReference>
<evidence type="ECO:0000256" key="2">
    <source>
        <dbReference type="ARBA" id="ARBA00022741"/>
    </source>
</evidence>
<accession>C3YJZ0</accession>
<dbReference type="SUPFAM" id="SSF52540">
    <property type="entry name" value="P-loop containing nucleoside triphosphate hydrolases"/>
    <property type="match status" value="1"/>
</dbReference>
<dbReference type="eggNOG" id="KOG1804">
    <property type="taxonomic scope" value="Eukaryota"/>
</dbReference>
<dbReference type="CDD" id="cd18808">
    <property type="entry name" value="SF1_C_Upf1"/>
    <property type="match status" value="1"/>
</dbReference>
<keyword evidence="5" id="KW-0067">ATP-binding</keyword>
<evidence type="ECO:0000259" key="7">
    <source>
        <dbReference type="Pfam" id="PF13087"/>
    </source>
</evidence>
<keyword evidence="3" id="KW-0378">Hydrolase</keyword>
<evidence type="ECO:0000259" key="6">
    <source>
        <dbReference type="Pfam" id="PF13086"/>
    </source>
</evidence>
<dbReference type="InterPro" id="IPR047187">
    <property type="entry name" value="SF1_C_Upf1"/>
</dbReference>
<evidence type="ECO:0000256" key="4">
    <source>
        <dbReference type="ARBA" id="ARBA00022806"/>
    </source>
</evidence>
<keyword evidence="2" id="KW-0547">Nucleotide-binding</keyword>
<dbReference type="Pfam" id="PF13087">
    <property type="entry name" value="AAA_12"/>
    <property type="match status" value="1"/>
</dbReference>
<evidence type="ECO:0000256" key="5">
    <source>
        <dbReference type="ARBA" id="ARBA00022840"/>
    </source>
</evidence>
<dbReference type="EMBL" id="GG666520">
    <property type="protein sequence ID" value="EEN59447.1"/>
    <property type="molecule type" value="Genomic_DNA"/>
</dbReference>
<organism>
    <name type="scientific">Branchiostoma floridae</name>
    <name type="common">Florida lancelet</name>
    <name type="synonym">Amphioxus</name>
    <dbReference type="NCBI Taxonomy" id="7739"/>
    <lineage>
        <taxon>Eukaryota</taxon>
        <taxon>Metazoa</taxon>
        <taxon>Chordata</taxon>
        <taxon>Cephalochordata</taxon>
        <taxon>Leptocardii</taxon>
        <taxon>Amphioxiformes</taxon>
        <taxon>Branchiostomatidae</taxon>
        <taxon>Branchiostoma</taxon>
    </lineage>
</organism>
<evidence type="ECO:0000256" key="1">
    <source>
        <dbReference type="ARBA" id="ARBA00007913"/>
    </source>
</evidence>
<dbReference type="PANTHER" id="PTHR43788:SF16">
    <property type="entry name" value="HELICASE WITH ZINC FINGER 2"/>
    <property type="match status" value="1"/>
</dbReference>
<dbReference type="InterPro" id="IPR041677">
    <property type="entry name" value="DNA2/NAM7_AAA_11"/>
</dbReference>
<evidence type="ECO:0000256" key="3">
    <source>
        <dbReference type="ARBA" id="ARBA00022801"/>
    </source>
</evidence>
<dbReference type="InParanoid" id="C3YJZ0"/>
<dbReference type="InterPro" id="IPR041679">
    <property type="entry name" value="DNA2/NAM7-like_C"/>
</dbReference>
<name>C3YJZ0_BRAFL</name>
<evidence type="ECO:0008006" key="9">
    <source>
        <dbReference type="Google" id="ProtNLM"/>
    </source>
</evidence>
<protein>
    <recommendedName>
        <fullName evidence="9">DNA2/NAM7 helicase-like C-terminal domain-containing protein</fullName>
    </recommendedName>
</protein>
<comment type="similarity">
    <text evidence="1">Belongs to the DNA2/NAM7 helicase family.</text>
</comment>
<dbReference type="Gene3D" id="3.40.50.300">
    <property type="entry name" value="P-loop containing nucleotide triphosphate hydrolases"/>
    <property type="match status" value="2"/>
</dbReference>
<evidence type="ECO:0000313" key="8">
    <source>
        <dbReference type="EMBL" id="EEN59447.1"/>
    </source>
</evidence>
<dbReference type="InterPro" id="IPR027417">
    <property type="entry name" value="P-loop_NTPase"/>
</dbReference>
<reference evidence="8" key="1">
    <citation type="journal article" date="2008" name="Nature">
        <title>The amphioxus genome and the evolution of the chordate karyotype.</title>
        <authorList>
            <consortium name="US DOE Joint Genome Institute (JGI-PGF)"/>
            <person name="Putnam N.H."/>
            <person name="Butts T."/>
            <person name="Ferrier D.E.K."/>
            <person name="Furlong R.F."/>
            <person name="Hellsten U."/>
            <person name="Kawashima T."/>
            <person name="Robinson-Rechavi M."/>
            <person name="Shoguchi E."/>
            <person name="Terry A."/>
            <person name="Yu J.-K."/>
            <person name="Benito-Gutierrez E.L."/>
            <person name="Dubchak I."/>
            <person name="Garcia-Fernandez J."/>
            <person name="Gibson-Brown J.J."/>
            <person name="Grigoriev I.V."/>
            <person name="Horton A.C."/>
            <person name="de Jong P.J."/>
            <person name="Jurka J."/>
            <person name="Kapitonov V.V."/>
            <person name="Kohara Y."/>
            <person name="Kuroki Y."/>
            <person name="Lindquist E."/>
            <person name="Lucas S."/>
            <person name="Osoegawa K."/>
            <person name="Pennacchio L.A."/>
            <person name="Salamov A.A."/>
            <person name="Satou Y."/>
            <person name="Sauka-Spengler T."/>
            <person name="Schmutz J."/>
            <person name="Shin-I T."/>
            <person name="Toyoda A."/>
            <person name="Bronner-Fraser M."/>
            <person name="Fujiyama A."/>
            <person name="Holland L.Z."/>
            <person name="Holland P.W.H."/>
            <person name="Satoh N."/>
            <person name="Rokhsar D.S."/>
        </authorList>
    </citation>
    <scope>NUCLEOTIDE SEQUENCE [LARGE SCALE GENOMIC DNA]</scope>
    <source>
        <strain evidence="8">S238N-H82</strain>
        <tissue evidence="8">Testes</tissue>
    </source>
</reference>
<dbReference type="GO" id="GO:0004386">
    <property type="term" value="F:helicase activity"/>
    <property type="evidence" value="ECO:0007669"/>
    <property type="project" value="UniProtKB-KW"/>
</dbReference>